<dbReference type="InterPro" id="IPR012934">
    <property type="entry name" value="Znf_AD"/>
</dbReference>
<dbReference type="SMART" id="SM00868">
    <property type="entry name" value="zf-AD"/>
    <property type="match status" value="2"/>
</dbReference>
<feature type="binding site" evidence="8">
    <location>
        <position position="10"/>
    </location>
    <ligand>
        <name>Zn(2+)</name>
        <dbReference type="ChEBI" id="CHEBI:29105"/>
    </ligand>
</feature>
<feature type="domain" description="C2H2-type" evidence="9">
    <location>
        <begin position="339"/>
        <end position="366"/>
    </location>
</feature>
<keyword evidence="2 8" id="KW-0479">Metal-binding</keyword>
<dbReference type="PROSITE" id="PS50157">
    <property type="entry name" value="ZINC_FINGER_C2H2_2"/>
    <property type="match status" value="7"/>
</dbReference>
<feature type="domain" description="C2H2-type" evidence="9">
    <location>
        <begin position="283"/>
        <end position="306"/>
    </location>
</feature>
<keyword evidence="5 8" id="KW-0862">Zinc</keyword>
<feature type="binding site" evidence="8">
    <location>
        <position position="66"/>
    </location>
    <ligand>
        <name>Zn(2+)</name>
        <dbReference type="ChEBI" id="CHEBI:29105"/>
    </ligand>
</feature>
<organism evidence="11 12">
    <name type="scientific">Phyllotreta striolata</name>
    <name type="common">Striped flea beetle</name>
    <name type="synonym">Crioceris striolata</name>
    <dbReference type="NCBI Taxonomy" id="444603"/>
    <lineage>
        <taxon>Eukaryota</taxon>
        <taxon>Metazoa</taxon>
        <taxon>Ecdysozoa</taxon>
        <taxon>Arthropoda</taxon>
        <taxon>Hexapoda</taxon>
        <taxon>Insecta</taxon>
        <taxon>Pterygota</taxon>
        <taxon>Neoptera</taxon>
        <taxon>Endopterygota</taxon>
        <taxon>Coleoptera</taxon>
        <taxon>Polyphaga</taxon>
        <taxon>Cucujiformia</taxon>
        <taxon>Chrysomeloidea</taxon>
        <taxon>Chrysomelidae</taxon>
        <taxon>Galerucinae</taxon>
        <taxon>Alticini</taxon>
        <taxon>Phyllotreta</taxon>
    </lineage>
</organism>
<dbReference type="InterPro" id="IPR013087">
    <property type="entry name" value="Znf_C2H2_type"/>
</dbReference>
<dbReference type="Gene3D" id="3.30.160.60">
    <property type="entry name" value="Classic Zinc Finger"/>
    <property type="match status" value="6"/>
</dbReference>
<proteinExistence type="predicted"/>
<dbReference type="PROSITE" id="PS00028">
    <property type="entry name" value="ZINC_FINGER_C2H2_1"/>
    <property type="match status" value="8"/>
</dbReference>
<keyword evidence="4 7" id="KW-0863">Zinc-finger</keyword>
<dbReference type="AlphaFoldDB" id="A0A9N9TUQ4"/>
<evidence type="ECO:0000256" key="2">
    <source>
        <dbReference type="ARBA" id="ARBA00022723"/>
    </source>
</evidence>
<evidence type="ECO:0000256" key="3">
    <source>
        <dbReference type="ARBA" id="ARBA00022737"/>
    </source>
</evidence>
<evidence type="ECO:0000256" key="6">
    <source>
        <dbReference type="ARBA" id="ARBA00023242"/>
    </source>
</evidence>
<dbReference type="PANTHER" id="PTHR24406">
    <property type="entry name" value="TRANSCRIPTIONAL REPRESSOR CTCFL-RELATED"/>
    <property type="match status" value="1"/>
</dbReference>
<comment type="subcellular location">
    <subcellularLocation>
        <location evidence="1">Nucleus</location>
    </subcellularLocation>
</comment>
<feature type="domain" description="C2H2-type" evidence="9">
    <location>
        <begin position="479"/>
        <end position="502"/>
    </location>
</feature>
<keyword evidence="6" id="KW-0539">Nucleus</keyword>
<feature type="binding site" evidence="8">
    <location>
        <position position="13"/>
    </location>
    <ligand>
        <name>Zn(2+)</name>
        <dbReference type="ChEBI" id="CHEBI:29105"/>
    </ligand>
</feature>
<dbReference type="SUPFAM" id="SSF57667">
    <property type="entry name" value="beta-beta-alpha zinc fingers"/>
    <property type="match status" value="4"/>
</dbReference>
<accession>A0A9N9TUQ4</accession>
<dbReference type="Pfam" id="PF07776">
    <property type="entry name" value="zf-AD"/>
    <property type="match status" value="1"/>
</dbReference>
<dbReference type="SMART" id="SM00355">
    <property type="entry name" value="ZnF_C2H2"/>
    <property type="match status" value="9"/>
</dbReference>
<evidence type="ECO:0000256" key="8">
    <source>
        <dbReference type="PROSITE-ProRule" id="PRU01263"/>
    </source>
</evidence>
<feature type="binding site" evidence="8">
    <location>
        <position position="63"/>
    </location>
    <ligand>
        <name>Zn(2+)</name>
        <dbReference type="ChEBI" id="CHEBI:29105"/>
    </ligand>
</feature>
<dbReference type="OrthoDB" id="8113227at2759"/>
<gene>
    <name evidence="11" type="ORF">PHYEVI_LOCUS8940</name>
</gene>
<dbReference type="InterPro" id="IPR050888">
    <property type="entry name" value="ZnF_C2H2-type_TF"/>
</dbReference>
<evidence type="ECO:0000259" key="9">
    <source>
        <dbReference type="PROSITE" id="PS50157"/>
    </source>
</evidence>
<protein>
    <submittedName>
        <fullName evidence="11">Uncharacterized protein</fullName>
    </submittedName>
</protein>
<evidence type="ECO:0000313" key="12">
    <source>
        <dbReference type="Proteomes" id="UP001153712"/>
    </source>
</evidence>
<feature type="domain" description="C2H2-type" evidence="9">
    <location>
        <begin position="453"/>
        <end position="480"/>
    </location>
</feature>
<evidence type="ECO:0000259" key="10">
    <source>
        <dbReference type="PROSITE" id="PS51915"/>
    </source>
</evidence>
<evidence type="ECO:0000256" key="7">
    <source>
        <dbReference type="PROSITE-ProRule" id="PRU00042"/>
    </source>
</evidence>
<evidence type="ECO:0000256" key="5">
    <source>
        <dbReference type="ARBA" id="ARBA00022833"/>
    </source>
</evidence>
<sequence length="514" mass="59946">MNKLDFSNLCRICLTRTNHMVHLTSSFNEIFVEIQKCLSIADVINIVLHFTPKLSGQHPQFICLMCLDALKTAYDFWTICNESRQIIQQCLGEPEEETIPINSNESNASVELIAGPNKYNINDLLIVEDEKDKADELFFKGFLNNLGKSVTVTFVDKDNSKKANVKQNDVPSVEVEELSFDNKKEHSVHSRTRQRSNTLDEYILVEGKELHSKIDEEIMLPNNTINVLDNIDKELLESALNLKYECTVCKKIFAREVRYKKHIEQCGSKTKISNTNDRFTPQSHCRYCPKSFNQQKYLNHHVNITHRIPFYTCEICKTKLKNKRAYSYHKMTKHTDVQHVCQYCGKTLVTAWALKLHIEIHTSRDTPQCVCPVCGKTFHYKGGLFYHMKQHTDERKYKCDFCDRSFYTLFAKKRHVRTHTGVRPYACQFCDKRFFSLGEKKRHEWIHTGTLPYRCKYCNKGFTSNYNMKVHCFNHAGDFACEYCNKSFIDDGVLQFHYKIKHKDLSLSGGEDGY</sequence>
<dbReference type="Pfam" id="PF12874">
    <property type="entry name" value="zf-met"/>
    <property type="match status" value="1"/>
</dbReference>
<dbReference type="Proteomes" id="UP001153712">
    <property type="component" value="Chromosome 5"/>
</dbReference>
<dbReference type="GO" id="GO:0005634">
    <property type="term" value="C:nucleus"/>
    <property type="evidence" value="ECO:0007669"/>
    <property type="project" value="UniProtKB-SubCell"/>
</dbReference>
<dbReference type="FunFam" id="3.30.160.60:FF:000100">
    <property type="entry name" value="Zinc finger 45-like"/>
    <property type="match status" value="1"/>
</dbReference>
<dbReference type="Gene3D" id="3.40.1800.20">
    <property type="match status" value="1"/>
</dbReference>
<feature type="domain" description="C2H2-type" evidence="9">
    <location>
        <begin position="397"/>
        <end position="424"/>
    </location>
</feature>
<feature type="domain" description="C2H2-type" evidence="9">
    <location>
        <begin position="369"/>
        <end position="396"/>
    </location>
</feature>
<dbReference type="InterPro" id="IPR036236">
    <property type="entry name" value="Znf_C2H2_sf"/>
</dbReference>
<dbReference type="Pfam" id="PF13912">
    <property type="entry name" value="zf-C2H2_6"/>
    <property type="match status" value="1"/>
</dbReference>
<dbReference type="SUPFAM" id="SSF57716">
    <property type="entry name" value="Glucocorticoid receptor-like (DNA-binding domain)"/>
    <property type="match status" value="1"/>
</dbReference>
<feature type="domain" description="ZAD" evidence="10">
    <location>
        <begin position="8"/>
        <end position="90"/>
    </location>
</feature>
<dbReference type="GO" id="GO:0008270">
    <property type="term" value="F:zinc ion binding"/>
    <property type="evidence" value="ECO:0007669"/>
    <property type="project" value="UniProtKB-UniRule"/>
</dbReference>
<evidence type="ECO:0000256" key="1">
    <source>
        <dbReference type="ARBA" id="ARBA00004123"/>
    </source>
</evidence>
<dbReference type="PROSITE" id="PS51915">
    <property type="entry name" value="ZAD"/>
    <property type="match status" value="1"/>
</dbReference>
<feature type="domain" description="C2H2-type" evidence="9">
    <location>
        <begin position="425"/>
        <end position="452"/>
    </location>
</feature>
<evidence type="ECO:0000256" key="4">
    <source>
        <dbReference type="ARBA" id="ARBA00022771"/>
    </source>
</evidence>
<keyword evidence="12" id="KW-1185">Reference proteome</keyword>
<keyword evidence="3" id="KW-0677">Repeat</keyword>
<dbReference type="Pfam" id="PF00096">
    <property type="entry name" value="zf-C2H2"/>
    <property type="match status" value="2"/>
</dbReference>
<name>A0A9N9TUQ4_PHYSR</name>
<dbReference type="EMBL" id="OU900098">
    <property type="protein sequence ID" value="CAG9862632.1"/>
    <property type="molecule type" value="Genomic_DNA"/>
</dbReference>
<evidence type="ECO:0000313" key="11">
    <source>
        <dbReference type="EMBL" id="CAG9862632.1"/>
    </source>
</evidence>
<reference evidence="11" key="1">
    <citation type="submission" date="2022-01" db="EMBL/GenBank/DDBJ databases">
        <authorList>
            <person name="King R."/>
        </authorList>
    </citation>
    <scope>NUCLEOTIDE SEQUENCE</scope>
</reference>